<dbReference type="Ensembl" id="ENSSSCT00065026975.1">
    <property type="protein sequence ID" value="ENSSSCP00065011081.1"/>
    <property type="gene ID" value="ENSSSCG00065020255.1"/>
</dbReference>
<evidence type="ECO:0000256" key="1">
    <source>
        <dbReference type="SAM" id="MobiDB-lite"/>
    </source>
</evidence>
<evidence type="ECO:0000313" key="2">
    <source>
        <dbReference type="Ensembl" id="ENSSSCP00065011081.1"/>
    </source>
</evidence>
<name>A0A8D1XV38_PIG</name>
<evidence type="ECO:0000313" key="3">
    <source>
        <dbReference type="Proteomes" id="UP000694725"/>
    </source>
</evidence>
<dbReference type="Proteomes" id="UP000694725">
    <property type="component" value="Unplaced"/>
</dbReference>
<proteinExistence type="predicted"/>
<feature type="compositionally biased region" description="Basic and acidic residues" evidence="1">
    <location>
        <begin position="158"/>
        <end position="170"/>
    </location>
</feature>
<dbReference type="InterPro" id="IPR031410">
    <property type="entry name" value="SAXO4"/>
</dbReference>
<sequence>AADLQRTTCWLRRAARACRPLPAPALPSAHLSCFLPWSLGSSWCPGCWWLRPPDPWSWLPPHLLGTLSCWWPRGWGQLVFHQHRGVSFADLLQKKSIGAREETGFTEESNKNPIVFQPPSQALPGDPVLLPSRSVTKSDFTPVTHPHGSEFLPVMARGSERETGFSRGNERTLNPRVPPPSGPEPSSMSHRQFQPPKRVQQTNVALLGRETVGNKVRPEVPSN</sequence>
<feature type="region of interest" description="Disordered" evidence="1">
    <location>
        <begin position="102"/>
        <end position="223"/>
    </location>
</feature>
<reference evidence="2" key="1">
    <citation type="submission" date="2025-08" db="UniProtKB">
        <authorList>
            <consortium name="Ensembl"/>
        </authorList>
    </citation>
    <scope>IDENTIFICATION</scope>
</reference>
<dbReference type="Pfam" id="PF15691">
    <property type="entry name" value="PPP1R32"/>
    <property type="match status" value="1"/>
</dbReference>
<organism evidence="2 3">
    <name type="scientific">Sus scrofa</name>
    <name type="common">Pig</name>
    <dbReference type="NCBI Taxonomy" id="9823"/>
    <lineage>
        <taxon>Eukaryota</taxon>
        <taxon>Metazoa</taxon>
        <taxon>Chordata</taxon>
        <taxon>Craniata</taxon>
        <taxon>Vertebrata</taxon>
        <taxon>Euteleostomi</taxon>
        <taxon>Mammalia</taxon>
        <taxon>Eutheria</taxon>
        <taxon>Laurasiatheria</taxon>
        <taxon>Artiodactyla</taxon>
        <taxon>Suina</taxon>
        <taxon>Suidae</taxon>
        <taxon>Sus</taxon>
    </lineage>
</organism>
<protein>
    <submittedName>
        <fullName evidence="2">Uncharacterized protein</fullName>
    </submittedName>
</protein>
<dbReference type="AlphaFoldDB" id="A0A8D1XV38"/>
<dbReference type="PANTHER" id="PTHR34349:SF1">
    <property type="entry name" value="PROTEIN PHOSPHATASE 1 REGULATORY SUBUNIT 32"/>
    <property type="match status" value="1"/>
</dbReference>
<dbReference type="PANTHER" id="PTHR34349">
    <property type="entry name" value="PROTEIN PHOSPHATASE 1 REGULATORY SUBUNIT 32"/>
    <property type="match status" value="1"/>
</dbReference>
<accession>A0A8D1XV38</accession>